<evidence type="ECO:0000313" key="2">
    <source>
        <dbReference type="EMBL" id="CAI6358481.1"/>
    </source>
</evidence>
<reference evidence="2 3" key="1">
    <citation type="submission" date="2023-01" db="EMBL/GenBank/DDBJ databases">
        <authorList>
            <person name="Whitehead M."/>
        </authorList>
    </citation>
    <scope>NUCLEOTIDE SEQUENCE [LARGE SCALE GENOMIC DNA]</scope>
</reference>
<accession>A0AAV0WSM0</accession>
<protein>
    <recommendedName>
        <fullName evidence="1">Transposable element P transposase-like RNase H domain-containing protein</fullName>
    </recommendedName>
</protein>
<evidence type="ECO:0000313" key="3">
    <source>
        <dbReference type="Proteomes" id="UP001160148"/>
    </source>
</evidence>
<organism evidence="2 3">
    <name type="scientific">Macrosiphum euphorbiae</name>
    <name type="common">potato aphid</name>
    <dbReference type="NCBI Taxonomy" id="13131"/>
    <lineage>
        <taxon>Eukaryota</taxon>
        <taxon>Metazoa</taxon>
        <taxon>Ecdysozoa</taxon>
        <taxon>Arthropoda</taxon>
        <taxon>Hexapoda</taxon>
        <taxon>Insecta</taxon>
        <taxon>Pterygota</taxon>
        <taxon>Neoptera</taxon>
        <taxon>Paraneoptera</taxon>
        <taxon>Hemiptera</taxon>
        <taxon>Sternorrhyncha</taxon>
        <taxon>Aphidomorpha</taxon>
        <taxon>Aphidoidea</taxon>
        <taxon>Aphididae</taxon>
        <taxon>Macrosiphini</taxon>
        <taxon>Macrosiphum</taxon>
    </lineage>
</organism>
<dbReference type="InterPro" id="IPR048365">
    <property type="entry name" value="TNP-like_RNaseH_N"/>
</dbReference>
<dbReference type="Pfam" id="PF21787">
    <property type="entry name" value="TNP-like_RNaseH_N"/>
    <property type="match status" value="1"/>
</dbReference>
<dbReference type="AlphaFoldDB" id="A0AAV0WSM0"/>
<evidence type="ECO:0000259" key="1">
    <source>
        <dbReference type="Pfam" id="PF21787"/>
    </source>
</evidence>
<comment type="caution">
    <text evidence="2">The sequence shown here is derived from an EMBL/GenBank/DDBJ whole genome shotgun (WGS) entry which is preliminary data.</text>
</comment>
<proteinExistence type="predicted"/>
<name>A0AAV0WSM0_9HEMI</name>
<sequence length="292" mass="33612">MNVLKENVKKLKPIERYCSLIFDEITLSSGLHQNASTDEIDGFVNSGHYKSQELADHALVFMIRGIKKKFKQPVSFSFCQGATKQHELVRQLKEVIQKVHETGLRIVSTICDQGKSNEGAIKLLNEETRTYYLRNQTDKVYREEFYEVPLENGDRLKIIHLFDVLHLIKCTRNNLITKKLHFKMNSTKRVAKWEHLQQLYSVDSSIPDAKMLPSLKVFSSICFYTPNGKRVNVPTIKNWITTIKGFQTLSKLFTEIGIKSILLRHLNQDPIENFFGGVRSLGCENPSCNSFI</sequence>
<dbReference type="EMBL" id="CARXXK010000002">
    <property type="protein sequence ID" value="CAI6358481.1"/>
    <property type="molecule type" value="Genomic_DNA"/>
</dbReference>
<keyword evidence="3" id="KW-1185">Reference proteome</keyword>
<dbReference type="Proteomes" id="UP001160148">
    <property type="component" value="Unassembled WGS sequence"/>
</dbReference>
<feature type="domain" description="Transposable element P transposase-like RNase H" evidence="1">
    <location>
        <begin position="2"/>
        <end position="124"/>
    </location>
</feature>
<gene>
    <name evidence="2" type="ORF">MEUPH1_LOCUS13990</name>
</gene>